<protein>
    <recommendedName>
        <fullName evidence="8 10">Phosphate acyltransferase</fullName>
        <ecNumber evidence="8 10">2.3.1.274</ecNumber>
    </recommendedName>
    <alternativeName>
        <fullName evidence="10">Acyl-ACP phosphotransacylase</fullName>
    </alternativeName>
    <alternativeName>
        <fullName evidence="10">Acyl-[acyl-carrier-protein]--phosphate acyltransferase</fullName>
    </alternativeName>
    <alternativeName>
        <fullName evidence="10">Phosphate-acyl-ACP acyltransferase</fullName>
    </alternativeName>
</protein>
<comment type="caution">
    <text evidence="11">The sequence shown here is derived from an EMBL/GenBank/DDBJ whole genome shotgun (WGS) entry which is preliminary data.</text>
</comment>
<dbReference type="HAMAP" id="MF_00019">
    <property type="entry name" value="PlsX"/>
    <property type="match status" value="1"/>
</dbReference>
<keyword evidence="12" id="KW-1185">Reference proteome</keyword>
<dbReference type="Gene3D" id="3.40.718.10">
    <property type="entry name" value="Isopropylmalate Dehydrogenase"/>
    <property type="match status" value="1"/>
</dbReference>
<name>A0A151B7M7_9CLOT</name>
<evidence type="ECO:0000256" key="9">
    <source>
        <dbReference type="ARBA" id="ARBA00046608"/>
    </source>
</evidence>
<evidence type="ECO:0000256" key="5">
    <source>
        <dbReference type="ARBA" id="ARBA00023098"/>
    </source>
</evidence>
<dbReference type="GO" id="GO:0008654">
    <property type="term" value="P:phospholipid biosynthetic process"/>
    <property type="evidence" value="ECO:0007669"/>
    <property type="project" value="UniProtKB-KW"/>
</dbReference>
<dbReference type="Proteomes" id="UP000075531">
    <property type="component" value="Unassembled WGS sequence"/>
</dbReference>
<keyword evidence="7 10" id="KW-1208">Phospholipid metabolism</keyword>
<dbReference type="PATRIC" id="fig|1121338.3.peg.291"/>
<dbReference type="InterPro" id="IPR003664">
    <property type="entry name" value="FA_synthesis"/>
</dbReference>
<organism evidence="11 12">
    <name type="scientific">Clostridium tepidiprofundi DSM 19306</name>
    <dbReference type="NCBI Taxonomy" id="1121338"/>
    <lineage>
        <taxon>Bacteria</taxon>
        <taxon>Bacillati</taxon>
        <taxon>Bacillota</taxon>
        <taxon>Clostridia</taxon>
        <taxon>Eubacteriales</taxon>
        <taxon>Clostridiaceae</taxon>
        <taxon>Clostridium</taxon>
    </lineage>
</organism>
<dbReference type="GO" id="GO:0006633">
    <property type="term" value="P:fatty acid biosynthetic process"/>
    <property type="evidence" value="ECO:0007669"/>
    <property type="project" value="UniProtKB-UniRule"/>
</dbReference>
<dbReference type="PANTHER" id="PTHR30100:SF1">
    <property type="entry name" value="PHOSPHATE ACYLTRANSFERASE"/>
    <property type="match status" value="1"/>
</dbReference>
<comment type="similarity">
    <text evidence="10">Belongs to the PlsX family.</text>
</comment>
<comment type="function">
    <text evidence="10">Catalyzes the reversible formation of acyl-phosphate (acyl-PO(4)) from acyl-[acyl-carrier-protein] (acyl-ACP). This enzyme utilizes acyl-ACP as fatty acyl donor, but not acyl-CoA.</text>
</comment>
<comment type="catalytic activity">
    <reaction evidence="1 10">
        <text>a fatty acyl-[ACP] + phosphate = an acyl phosphate + holo-[ACP]</text>
        <dbReference type="Rhea" id="RHEA:42292"/>
        <dbReference type="Rhea" id="RHEA-COMP:9685"/>
        <dbReference type="Rhea" id="RHEA-COMP:14125"/>
        <dbReference type="ChEBI" id="CHEBI:43474"/>
        <dbReference type="ChEBI" id="CHEBI:59918"/>
        <dbReference type="ChEBI" id="CHEBI:64479"/>
        <dbReference type="ChEBI" id="CHEBI:138651"/>
        <dbReference type="EC" id="2.3.1.274"/>
    </reaction>
</comment>
<evidence type="ECO:0000313" key="11">
    <source>
        <dbReference type="EMBL" id="KYH35894.1"/>
    </source>
</evidence>
<proteinExistence type="inferred from homology"/>
<dbReference type="EMBL" id="LTBA01000001">
    <property type="protein sequence ID" value="KYH35894.1"/>
    <property type="molecule type" value="Genomic_DNA"/>
</dbReference>
<dbReference type="UniPathway" id="UPA00085"/>
<evidence type="ECO:0000256" key="10">
    <source>
        <dbReference type="HAMAP-Rule" id="MF_00019"/>
    </source>
</evidence>
<sequence length="337" mass="36700">MVIVRIVVDGMGGDNCPNAIVEGCVLAQKEYDIEIFITGPKELISKELKKYNVNTNKITIVDAREVISPEEHPAMAVRRKKNSSLSKALYMVKNGEANAVISAGSTGAFLTGATLIVGRIKGINRPALAPVMPGKNAPFMVIDCGANAECKPKNLIQFALMGDIYFKKIMGVDNPTIGLVNIGTEEGKGNELTKETYNMLKQMKFNFVGNVEAREISTGNVNVLVCDGFVGNTVLKMYEGVSMNLFSIIKKEMLSSFRGKIGGLMLKPVFKKIAKDFDYKEYGGAAFLGVDGICIKAHGSSDAKAIKNAIAQSVKYYNNKIIESIKSELEEINNEFE</sequence>
<evidence type="ECO:0000313" key="12">
    <source>
        <dbReference type="Proteomes" id="UP000075531"/>
    </source>
</evidence>
<dbReference type="AlphaFoldDB" id="A0A151B7M7"/>
<evidence type="ECO:0000256" key="1">
    <source>
        <dbReference type="ARBA" id="ARBA00001232"/>
    </source>
</evidence>
<comment type="subunit">
    <text evidence="9 10">Homodimer. Probably interacts with PlsY.</text>
</comment>
<dbReference type="SUPFAM" id="SSF53659">
    <property type="entry name" value="Isocitrate/Isopropylmalate dehydrogenase-like"/>
    <property type="match status" value="1"/>
</dbReference>
<evidence type="ECO:0000256" key="3">
    <source>
        <dbReference type="ARBA" id="ARBA00022516"/>
    </source>
</evidence>
<keyword evidence="11" id="KW-0012">Acyltransferase</keyword>
<accession>A0A151B7M7</accession>
<gene>
    <name evidence="10 11" type="primary">plsX</name>
    <name evidence="11" type="ORF">CLTEP_02870</name>
</gene>
<dbReference type="GO" id="GO:0005737">
    <property type="term" value="C:cytoplasm"/>
    <property type="evidence" value="ECO:0007669"/>
    <property type="project" value="UniProtKB-SubCell"/>
</dbReference>
<keyword evidence="3 10" id="KW-0444">Lipid biosynthesis</keyword>
<dbReference type="NCBIfam" id="TIGR00182">
    <property type="entry name" value="plsX"/>
    <property type="match status" value="1"/>
</dbReference>
<evidence type="ECO:0000256" key="6">
    <source>
        <dbReference type="ARBA" id="ARBA00023209"/>
    </source>
</evidence>
<keyword evidence="6 10" id="KW-0594">Phospholipid biosynthesis</keyword>
<dbReference type="STRING" id="1121338.CLTEP_02870"/>
<evidence type="ECO:0000256" key="7">
    <source>
        <dbReference type="ARBA" id="ARBA00023264"/>
    </source>
</evidence>
<evidence type="ECO:0000256" key="4">
    <source>
        <dbReference type="ARBA" id="ARBA00022679"/>
    </source>
</evidence>
<keyword evidence="5 10" id="KW-0443">Lipid metabolism</keyword>
<comment type="pathway">
    <text evidence="10">Lipid metabolism; phospholipid metabolism.</text>
</comment>
<dbReference type="EC" id="2.3.1.274" evidence="8 10"/>
<dbReference type="GO" id="GO:0043811">
    <property type="term" value="F:phosphate:acyl-[acyl carrier protein] acyltransferase activity"/>
    <property type="evidence" value="ECO:0007669"/>
    <property type="project" value="UniProtKB-UniRule"/>
</dbReference>
<dbReference type="PANTHER" id="PTHR30100">
    <property type="entry name" value="FATTY ACID/PHOSPHOLIPID SYNTHESIS PROTEIN PLSX"/>
    <property type="match status" value="1"/>
</dbReference>
<evidence type="ECO:0000256" key="2">
    <source>
        <dbReference type="ARBA" id="ARBA00022490"/>
    </source>
</evidence>
<keyword evidence="2 10" id="KW-0963">Cytoplasm</keyword>
<reference evidence="11 12" key="1">
    <citation type="submission" date="2016-02" db="EMBL/GenBank/DDBJ databases">
        <title>Genome sequence of Clostridium tepidiprofundi DSM 19306.</title>
        <authorList>
            <person name="Poehlein A."/>
            <person name="Daniel R."/>
        </authorList>
    </citation>
    <scope>NUCLEOTIDE SEQUENCE [LARGE SCALE GENOMIC DNA]</scope>
    <source>
        <strain evidence="11 12">DSM 19306</strain>
    </source>
</reference>
<keyword evidence="4 10" id="KW-0808">Transferase</keyword>
<comment type="subcellular location">
    <subcellularLocation>
        <location evidence="10">Cytoplasm</location>
    </subcellularLocation>
    <text evidence="10">Associated with the membrane possibly through PlsY.</text>
</comment>
<dbReference type="InterPro" id="IPR012281">
    <property type="entry name" value="Phospholipid_synth_PlsX-like"/>
</dbReference>
<dbReference type="PIRSF" id="PIRSF002465">
    <property type="entry name" value="Phsphlp_syn_PlsX"/>
    <property type="match status" value="1"/>
</dbReference>
<evidence type="ECO:0000256" key="8">
    <source>
        <dbReference type="ARBA" id="ARBA00024069"/>
    </source>
</evidence>
<dbReference type="Pfam" id="PF02504">
    <property type="entry name" value="FA_synthesis"/>
    <property type="match status" value="1"/>
</dbReference>